<evidence type="ECO:0000313" key="4">
    <source>
        <dbReference type="EMBL" id="AYG00589.1"/>
    </source>
</evidence>
<sequence>MNYFVNENIFTLNSGTEFSAVKRIKLFHAQGIPAKILTRNYNSQLAGDLKRVGLSHSDVVNMYDYFQNITDIDENDVNVRYASVIDKKLYHIEGIDANKSLIKHAGHIIGEVTIAPATVGIIASIDYYNEMGESVAKDIWDRRGFKSSTQYFHPDGNVGTQIFYDYRGNVRLEITHMNINGVLHPTMYKLLDYQKKVYRFNTEQELFIFFMNELAFQEASVFINDRISLISSVAEIKNSRGKWQFLHASHLEIGRQDGTQSKTSEYLENLFTTLESHFDGILVPTEQEAAEIKKNWKIKHILALPDTYAEKPVRSSKIQRQKHKIIYLGRLSDEKNPTDIIEIIKIVHQSIPDIKFEFYGYASSEILQQKLQHLVDKYGLKNNVIFKGYQTKEVLECILQETSLFLNTSESESFGMNILEAMTYGVPIVSYQVKYGLSKLIDNGISGYFVPYGSKRQAAKSIIKILINQKLWHLLSKGAADKAQIFSIDKVWERWAYNNRVVNNLFIN</sequence>
<dbReference type="KEGG" id="lact:D7I46_05470"/>
<organism evidence="4 5">
    <name type="scientific">Lactococcus allomyrinae</name>
    <dbReference type="NCBI Taxonomy" id="2419773"/>
    <lineage>
        <taxon>Bacteria</taxon>
        <taxon>Bacillati</taxon>
        <taxon>Bacillota</taxon>
        <taxon>Bacilli</taxon>
        <taxon>Lactobacillales</taxon>
        <taxon>Streptococcaceae</taxon>
        <taxon>Lactococcus</taxon>
    </lineage>
</organism>
<keyword evidence="5" id="KW-1185">Reference proteome</keyword>
<dbReference type="EMBL" id="CP032627">
    <property type="protein sequence ID" value="AYG00589.1"/>
    <property type="molecule type" value="Genomic_DNA"/>
</dbReference>
<evidence type="ECO:0000256" key="1">
    <source>
        <dbReference type="ARBA" id="ARBA00022676"/>
    </source>
</evidence>
<dbReference type="Proteomes" id="UP000269374">
    <property type="component" value="Chromosome"/>
</dbReference>
<dbReference type="InterPro" id="IPR001296">
    <property type="entry name" value="Glyco_trans_1"/>
</dbReference>
<dbReference type="PANTHER" id="PTHR12526:SF629">
    <property type="entry name" value="TEICHURONIC ACID BIOSYNTHESIS GLYCOSYLTRANSFERASE TUAH-RELATED"/>
    <property type="match status" value="1"/>
</dbReference>
<evidence type="ECO:0000313" key="5">
    <source>
        <dbReference type="Proteomes" id="UP000269374"/>
    </source>
</evidence>
<name>A0A387BGS5_9LACT</name>
<dbReference type="Pfam" id="PF00534">
    <property type="entry name" value="Glycos_transf_1"/>
    <property type="match status" value="1"/>
</dbReference>
<dbReference type="GO" id="GO:0016757">
    <property type="term" value="F:glycosyltransferase activity"/>
    <property type="evidence" value="ECO:0007669"/>
    <property type="project" value="UniProtKB-KW"/>
</dbReference>
<protein>
    <submittedName>
        <fullName evidence="4">Accessory Sec system glycosyltransferase Asp1</fullName>
    </submittedName>
</protein>
<dbReference type="AlphaFoldDB" id="A0A387BGS5"/>
<evidence type="ECO:0000256" key="2">
    <source>
        <dbReference type="ARBA" id="ARBA00022679"/>
    </source>
</evidence>
<gene>
    <name evidence="4" type="ORF">D7I46_05470</name>
</gene>
<dbReference type="OrthoDB" id="9765175at2"/>
<feature type="domain" description="Glycosyl transferase family 1" evidence="3">
    <location>
        <begin position="314"/>
        <end position="479"/>
    </location>
</feature>
<keyword evidence="2 4" id="KW-0808">Transferase</keyword>
<reference evidence="4 5" key="1">
    <citation type="submission" date="2018-09" db="EMBL/GenBank/DDBJ databases">
        <title>Genome sequencing of strain 1JSPR-7.</title>
        <authorList>
            <person name="Heo J."/>
            <person name="Kim S.-J."/>
            <person name="Kwon S.-W."/>
        </authorList>
    </citation>
    <scope>NUCLEOTIDE SEQUENCE [LARGE SCALE GENOMIC DNA]</scope>
    <source>
        <strain evidence="4 5">1JSPR-7</strain>
    </source>
</reference>
<dbReference type="Gene3D" id="3.40.50.2000">
    <property type="entry name" value="Glycogen Phosphorylase B"/>
    <property type="match status" value="3"/>
</dbReference>
<proteinExistence type="predicted"/>
<accession>A0A387BGS5</accession>
<evidence type="ECO:0000259" key="3">
    <source>
        <dbReference type="Pfam" id="PF00534"/>
    </source>
</evidence>
<keyword evidence="1" id="KW-0328">Glycosyltransferase</keyword>
<dbReference type="PANTHER" id="PTHR12526">
    <property type="entry name" value="GLYCOSYLTRANSFERASE"/>
    <property type="match status" value="1"/>
</dbReference>
<dbReference type="RefSeq" id="WP_120771977.1">
    <property type="nucleotide sequence ID" value="NZ_CP032627.1"/>
</dbReference>
<dbReference type="SUPFAM" id="SSF53756">
    <property type="entry name" value="UDP-Glycosyltransferase/glycogen phosphorylase"/>
    <property type="match status" value="1"/>
</dbReference>